<comment type="caution">
    <text evidence="1">The sequence shown here is derived from an EMBL/GenBank/DDBJ whole genome shotgun (WGS) entry which is preliminary data.</text>
</comment>
<evidence type="ECO:0008006" key="3">
    <source>
        <dbReference type="Google" id="ProtNLM"/>
    </source>
</evidence>
<reference evidence="1" key="1">
    <citation type="submission" date="2016-03" db="EMBL/GenBank/DDBJ databases">
        <title>Mechanisms controlling the formation of the plant cell surface in tip-growing cells are functionally conserved among land plants.</title>
        <authorList>
            <person name="Honkanen S."/>
            <person name="Jones V.A."/>
            <person name="Morieri G."/>
            <person name="Champion C."/>
            <person name="Hetherington A.J."/>
            <person name="Kelly S."/>
            <person name="Saint-Marcoux D."/>
            <person name="Proust H."/>
            <person name="Prescott H."/>
            <person name="Dolan L."/>
        </authorList>
    </citation>
    <scope>NUCLEOTIDE SEQUENCE [LARGE SCALE GENOMIC DNA]</scope>
    <source>
        <tissue evidence="1">Whole gametophyte</tissue>
    </source>
</reference>
<evidence type="ECO:0000313" key="1">
    <source>
        <dbReference type="EMBL" id="OAE32097.1"/>
    </source>
</evidence>
<dbReference type="Gene3D" id="1.10.340.70">
    <property type="match status" value="1"/>
</dbReference>
<evidence type="ECO:0000313" key="2">
    <source>
        <dbReference type="Proteomes" id="UP000077202"/>
    </source>
</evidence>
<sequence length="224" mass="25438">MESDKLTGKLARWALILQEYDFQVVHRPGVANLDADGLSRNPCTSQEDDTGARWHGEVDEEMVPSSHASAFMCWLRGEFSREDHLTSYSSQRVDGQSSDLEVEDGDVDQRDVHDDALVLEFIRTSMVPCTVGAKEQNCVLQRAKRYQLEGSHVLRVWEEGMVRVVPHPAQRTRIARHAHEELGHFGVKRTYNLLLELHPLRPEYVGEIMFSACRALSESYACSV</sequence>
<keyword evidence="2" id="KW-1185">Reference proteome</keyword>
<gene>
    <name evidence="1" type="ORF">AXG93_2573s1060</name>
</gene>
<organism evidence="1 2">
    <name type="scientific">Marchantia polymorpha subsp. ruderalis</name>
    <dbReference type="NCBI Taxonomy" id="1480154"/>
    <lineage>
        <taxon>Eukaryota</taxon>
        <taxon>Viridiplantae</taxon>
        <taxon>Streptophyta</taxon>
        <taxon>Embryophyta</taxon>
        <taxon>Marchantiophyta</taxon>
        <taxon>Marchantiopsida</taxon>
        <taxon>Marchantiidae</taxon>
        <taxon>Marchantiales</taxon>
        <taxon>Marchantiaceae</taxon>
        <taxon>Marchantia</taxon>
    </lineage>
</organism>
<accession>A0A176WG46</accession>
<proteinExistence type="predicted"/>
<protein>
    <recommendedName>
        <fullName evidence="3">Integrase zinc-binding domain-containing protein</fullName>
    </recommendedName>
</protein>
<dbReference type="PANTHER" id="PTHR34072">
    <property type="entry name" value="ENZYMATIC POLYPROTEIN-RELATED"/>
    <property type="match status" value="1"/>
</dbReference>
<dbReference type="EMBL" id="LVLJ01000892">
    <property type="protein sequence ID" value="OAE32097.1"/>
    <property type="molecule type" value="Genomic_DNA"/>
</dbReference>
<dbReference type="Proteomes" id="UP000077202">
    <property type="component" value="Unassembled WGS sequence"/>
</dbReference>
<dbReference type="AlphaFoldDB" id="A0A176WG46"/>
<name>A0A176WG46_MARPO</name>
<dbReference type="PANTHER" id="PTHR34072:SF58">
    <property type="entry name" value="DNA (CYTOSINE-5-)-METHYLTRANSFERASE"/>
    <property type="match status" value="1"/>
</dbReference>